<reference evidence="3 5" key="1">
    <citation type="submission" date="2018-11" db="EMBL/GenBank/DDBJ databases">
        <title>Bradyrhizobium sp. nov., isolated from effective nodules of peanut in China.</title>
        <authorList>
            <person name="Li Y."/>
        </authorList>
    </citation>
    <scope>NUCLEOTIDE SEQUENCE [LARGE SCALE GENOMIC DNA]</scope>
    <source>
        <strain evidence="3 5">CCBAU 51770</strain>
        <strain evidence="2 4">CCBAU 51781</strain>
    </source>
</reference>
<name>A0A4Q0QNX4_9BRAD</name>
<accession>A0A4Q0QNX4</accession>
<evidence type="ECO:0000313" key="3">
    <source>
        <dbReference type="EMBL" id="RXG96527.1"/>
    </source>
</evidence>
<protein>
    <recommendedName>
        <fullName evidence="6">SoxXA-binding protein SoxK</fullName>
    </recommendedName>
</protein>
<feature type="signal peptide" evidence="1">
    <location>
        <begin position="1"/>
        <end position="22"/>
    </location>
</feature>
<dbReference type="EMBL" id="RDRA01000013">
    <property type="protein sequence ID" value="RXG92131.1"/>
    <property type="molecule type" value="Genomic_DNA"/>
</dbReference>
<evidence type="ECO:0000313" key="4">
    <source>
        <dbReference type="Proteomes" id="UP000289946"/>
    </source>
</evidence>
<evidence type="ECO:0000313" key="5">
    <source>
        <dbReference type="Proteomes" id="UP000290174"/>
    </source>
</evidence>
<organism evidence="3 5">
    <name type="scientific">Bradyrhizobium zhanjiangense</name>
    <dbReference type="NCBI Taxonomy" id="1325107"/>
    <lineage>
        <taxon>Bacteria</taxon>
        <taxon>Pseudomonadati</taxon>
        <taxon>Pseudomonadota</taxon>
        <taxon>Alphaproteobacteria</taxon>
        <taxon>Hyphomicrobiales</taxon>
        <taxon>Nitrobacteraceae</taxon>
        <taxon>Bradyrhizobium</taxon>
    </lineage>
</organism>
<dbReference type="RefSeq" id="WP_128940886.1">
    <property type="nucleotide sequence ID" value="NZ_RDRA01000013.1"/>
</dbReference>
<sequence>MKRTGLLAILLALTIALPSAHAATEADYKAAYAAAEAAAKEAASLRHQWTTTVSTLAAAKKAAEGGDFDRAFAAAKEAEALAKASIFQANSEKEAWKAMEIR</sequence>
<dbReference type="EMBL" id="RKMK01000013">
    <property type="protein sequence ID" value="RXG96527.1"/>
    <property type="molecule type" value="Genomic_DNA"/>
</dbReference>
<evidence type="ECO:0000256" key="1">
    <source>
        <dbReference type="SAM" id="SignalP"/>
    </source>
</evidence>
<comment type="caution">
    <text evidence="3">The sequence shown here is derived from an EMBL/GenBank/DDBJ whole genome shotgun (WGS) entry which is preliminary data.</text>
</comment>
<dbReference type="Proteomes" id="UP000290174">
    <property type="component" value="Unassembled WGS sequence"/>
</dbReference>
<evidence type="ECO:0000313" key="2">
    <source>
        <dbReference type="EMBL" id="RXG92131.1"/>
    </source>
</evidence>
<keyword evidence="1" id="KW-0732">Signal</keyword>
<keyword evidence="4" id="KW-1185">Reference proteome</keyword>
<feature type="chain" id="PRO_5020529550" description="SoxXA-binding protein SoxK" evidence="1">
    <location>
        <begin position="23"/>
        <end position="102"/>
    </location>
</feature>
<evidence type="ECO:0008006" key="6">
    <source>
        <dbReference type="Google" id="ProtNLM"/>
    </source>
</evidence>
<gene>
    <name evidence="3" type="ORF">EAS61_16620</name>
    <name evidence="2" type="ORF">EAS62_23100</name>
</gene>
<proteinExistence type="predicted"/>
<dbReference type="AlphaFoldDB" id="A0A4Q0QNX4"/>
<dbReference type="Proteomes" id="UP000289946">
    <property type="component" value="Unassembled WGS sequence"/>
</dbReference>